<dbReference type="PANTHER" id="PTHR24148">
    <property type="entry name" value="ANKYRIN REPEAT DOMAIN-CONTAINING PROTEIN 39 HOMOLOG-RELATED"/>
    <property type="match status" value="1"/>
</dbReference>
<dbReference type="InterPro" id="IPR052895">
    <property type="entry name" value="HetReg/Transcr_Mod"/>
</dbReference>
<feature type="domain" description="Heterokaryon incompatibility" evidence="1">
    <location>
        <begin position="44"/>
        <end position="233"/>
    </location>
</feature>
<gene>
    <name evidence="2" type="ORF">L207DRAFT_478975</name>
</gene>
<dbReference type="Proteomes" id="UP000235786">
    <property type="component" value="Unassembled WGS sequence"/>
</dbReference>
<name>A0A2J6SAC4_HYAVF</name>
<accession>A0A2J6SAC4</accession>
<dbReference type="AlphaFoldDB" id="A0A2J6SAC4"/>
<dbReference type="InterPro" id="IPR010730">
    <property type="entry name" value="HET"/>
</dbReference>
<evidence type="ECO:0000313" key="3">
    <source>
        <dbReference type="Proteomes" id="UP000235786"/>
    </source>
</evidence>
<keyword evidence="3" id="KW-1185">Reference proteome</keyword>
<proteinExistence type="predicted"/>
<organism evidence="2 3">
    <name type="scientific">Hyaloscypha variabilis (strain UAMH 11265 / GT02V1 / F)</name>
    <name type="common">Meliniomyces variabilis</name>
    <dbReference type="NCBI Taxonomy" id="1149755"/>
    <lineage>
        <taxon>Eukaryota</taxon>
        <taxon>Fungi</taxon>
        <taxon>Dikarya</taxon>
        <taxon>Ascomycota</taxon>
        <taxon>Pezizomycotina</taxon>
        <taxon>Leotiomycetes</taxon>
        <taxon>Helotiales</taxon>
        <taxon>Hyaloscyphaceae</taxon>
        <taxon>Hyaloscypha</taxon>
        <taxon>Hyaloscypha variabilis</taxon>
    </lineage>
</organism>
<reference evidence="2 3" key="1">
    <citation type="submission" date="2016-04" db="EMBL/GenBank/DDBJ databases">
        <title>A degradative enzymes factory behind the ericoid mycorrhizal symbiosis.</title>
        <authorList>
            <consortium name="DOE Joint Genome Institute"/>
            <person name="Martino E."/>
            <person name="Morin E."/>
            <person name="Grelet G."/>
            <person name="Kuo A."/>
            <person name="Kohler A."/>
            <person name="Daghino S."/>
            <person name="Barry K."/>
            <person name="Choi C."/>
            <person name="Cichocki N."/>
            <person name="Clum A."/>
            <person name="Copeland A."/>
            <person name="Hainaut M."/>
            <person name="Haridas S."/>
            <person name="Labutti K."/>
            <person name="Lindquist E."/>
            <person name="Lipzen A."/>
            <person name="Khouja H.-R."/>
            <person name="Murat C."/>
            <person name="Ohm R."/>
            <person name="Olson A."/>
            <person name="Spatafora J."/>
            <person name="Veneault-Fourrey C."/>
            <person name="Henrissat B."/>
            <person name="Grigoriev I."/>
            <person name="Martin F."/>
            <person name="Perotto S."/>
        </authorList>
    </citation>
    <scope>NUCLEOTIDE SEQUENCE [LARGE SCALE GENOMIC DNA]</scope>
    <source>
        <strain evidence="2 3">F</strain>
    </source>
</reference>
<dbReference type="STRING" id="1149755.A0A2J6SAC4"/>
<evidence type="ECO:0000259" key="1">
    <source>
        <dbReference type="Pfam" id="PF06985"/>
    </source>
</evidence>
<protein>
    <submittedName>
        <fullName evidence="2">HET-domain-containing protein</fullName>
    </submittedName>
</protein>
<dbReference type="EMBL" id="KZ613938">
    <property type="protein sequence ID" value="PMD47709.1"/>
    <property type="molecule type" value="Genomic_DNA"/>
</dbReference>
<feature type="non-terminal residue" evidence="2">
    <location>
        <position position="244"/>
    </location>
</feature>
<dbReference type="PANTHER" id="PTHR24148:SF73">
    <property type="entry name" value="HET DOMAIN PROTEIN (AFU_ORTHOLOGUE AFUA_8G01020)"/>
    <property type="match status" value="1"/>
</dbReference>
<evidence type="ECO:0000313" key="2">
    <source>
        <dbReference type="EMBL" id="PMD47709.1"/>
    </source>
</evidence>
<sequence length="244" mass="27335">MSIVCRPLDNSREEIRLLDLLPSLEQGSPLRCRVRHSTIKDAEYHALSYAWGDPTDREDIEVEYELSGHFSNNHTTDVFGTTVGANLASALRHLRDKDLVFTLWADAICIDQGNNDEKSVQVQLMAKIYKTASQVIVWLGPAGEGSDEAIDALAEIGREAERFHFDDTIFSKMSDPSIWEVDDPVDDRGVSIKSFLDKISGQSSESGQGIFPSVELEALTKRPWWSRVWVLQEMLLASTVTFAC</sequence>
<dbReference type="Pfam" id="PF06985">
    <property type="entry name" value="HET"/>
    <property type="match status" value="1"/>
</dbReference>
<dbReference type="OrthoDB" id="2157530at2759"/>